<sequence>MENTSGEFKWVDAEAVYGRSLSKYECYELDSCDGGLSKSGGGCYKWATSPDAEREPWD</sequence>
<evidence type="ECO:0000313" key="2">
    <source>
        <dbReference type="EMBL" id="MDE1465332.1"/>
    </source>
</evidence>
<dbReference type="EMBL" id="JAPMOU010000059">
    <property type="protein sequence ID" value="MDE1465332.1"/>
    <property type="molecule type" value="Genomic_DNA"/>
</dbReference>
<protein>
    <submittedName>
        <fullName evidence="2">Uncharacterized protein</fullName>
    </submittedName>
</protein>
<reference evidence="2 3" key="1">
    <citation type="submission" date="2022-11" db="EMBL/GenBank/DDBJ databases">
        <title>Spartinivicinus poritis sp. nov., isolated from scleractinian coral Porites lutea.</title>
        <authorList>
            <person name="Zhang G."/>
            <person name="Cai L."/>
            <person name="Wei Q."/>
        </authorList>
    </citation>
    <scope>NUCLEOTIDE SEQUENCE [LARGE SCALE GENOMIC DNA]</scope>
    <source>
        <strain evidence="2 3">A2-2</strain>
    </source>
</reference>
<evidence type="ECO:0000313" key="3">
    <source>
        <dbReference type="Proteomes" id="UP001528823"/>
    </source>
</evidence>
<keyword evidence="3" id="KW-1185">Reference proteome</keyword>
<organism evidence="2 3">
    <name type="scientific">Spartinivicinus poritis</name>
    <dbReference type="NCBI Taxonomy" id="2994640"/>
    <lineage>
        <taxon>Bacteria</taxon>
        <taxon>Pseudomonadati</taxon>
        <taxon>Pseudomonadota</taxon>
        <taxon>Gammaproteobacteria</taxon>
        <taxon>Oceanospirillales</taxon>
        <taxon>Zooshikellaceae</taxon>
        <taxon>Spartinivicinus</taxon>
    </lineage>
</organism>
<accession>A0ABT5UG91</accession>
<comment type="caution">
    <text evidence="2">The sequence shown here is derived from an EMBL/GenBank/DDBJ whole genome shotgun (WGS) entry which is preliminary data.</text>
</comment>
<gene>
    <name evidence="2" type="ORF">ORQ98_25530</name>
</gene>
<dbReference type="RefSeq" id="WP_274691641.1">
    <property type="nucleotide sequence ID" value="NZ_JAPMOU010000059.1"/>
</dbReference>
<feature type="region of interest" description="Disordered" evidence="1">
    <location>
        <begin position="35"/>
        <end position="58"/>
    </location>
</feature>
<name>A0ABT5UG91_9GAMM</name>
<evidence type="ECO:0000256" key="1">
    <source>
        <dbReference type="SAM" id="MobiDB-lite"/>
    </source>
</evidence>
<proteinExistence type="predicted"/>
<dbReference type="Proteomes" id="UP001528823">
    <property type="component" value="Unassembled WGS sequence"/>
</dbReference>